<keyword evidence="1" id="KW-1133">Transmembrane helix</keyword>
<feature type="transmembrane region" description="Helical" evidence="1">
    <location>
        <begin position="6"/>
        <end position="23"/>
    </location>
</feature>
<sequence length="176" mass="20548">MFFIVKFFIAIVVLLMVAGSYILKGQKWLLSVIISPLPDDEKVRVMDFFAQCKSERFCEKLLSTLDEANSSKYWLIFRIDWCDIYEVEAQANAMTKTYGIEDKFHTNFSAENASVWSLLVVFDLWLQERGYEVVLWEQGSDEYCGFICQSELLRRFIRVGKLSGLDLIKLDHVNEQ</sequence>
<dbReference type="AlphaFoldDB" id="U3A9X3"/>
<feature type="domain" description="DUF6630" evidence="2">
    <location>
        <begin position="61"/>
        <end position="167"/>
    </location>
</feature>
<gene>
    <name evidence="3" type="ORF">VAZ01S_050_00380</name>
</gene>
<dbReference type="RefSeq" id="WP_021710473.1">
    <property type="nucleotide sequence ID" value="NZ_BAOB01000056.1"/>
</dbReference>
<reference evidence="3 4" key="1">
    <citation type="submission" date="2013-09" db="EMBL/GenBank/DDBJ databases">
        <title>Whole genome shotgun sequence of Vibrio azureus NBRC 104587.</title>
        <authorList>
            <person name="Isaki S."/>
            <person name="Hosoyama A."/>
            <person name="Numata M."/>
            <person name="Hashimoto M."/>
            <person name="Hosoyama Y."/>
            <person name="Tsuchikane K."/>
            <person name="Noguchi M."/>
            <person name="Hirakata S."/>
            <person name="Ichikawa N."/>
            <person name="Ohji S."/>
            <person name="Yamazoe A."/>
            <person name="Fujita N."/>
        </authorList>
    </citation>
    <scope>NUCLEOTIDE SEQUENCE [LARGE SCALE GENOMIC DNA]</scope>
    <source>
        <strain evidence="3 4">NBRC 104587</strain>
    </source>
</reference>
<keyword evidence="1" id="KW-0472">Membrane</keyword>
<proteinExistence type="predicted"/>
<dbReference type="OrthoDB" id="5881629at2"/>
<dbReference type="InterPro" id="IPR046582">
    <property type="entry name" value="DUF6630"/>
</dbReference>
<name>U3A9X3_9VIBR</name>
<organism evidence="3 4">
    <name type="scientific">Vibrio azureus NBRC 104587</name>
    <dbReference type="NCBI Taxonomy" id="1219077"/>
    <lineage>
        <taxon>Bacteria</taxon>
        <taxon>Pseudomonadati</taxon>
        <taxon>Pseudomonadota</taxon>
        <taxon>Gammaproteobacteria</taxon>
        <taxon>Vibrionales</taxon>
        <taxon>Vibrionaceae</taxon>
        <taxon>Vibrio</taxon>
    </lineage>
</organism>
<dbReference type="Proteomes" id="UP000016567">
    <property type="component" value="Unassembled WGS sequence"/>
</dbReference>
<protein>
    <recommendedName>
        <fullName evidence="2">DUF6630 domain-containing protein</fullName>
    </recommendedName>
</protein>
<comment type="caution">
    <text evidence="3">The sequence shown here is derived from an EMBL/GenBank/DDBJ whole genome shotgun (WGS) entry which is preliminary data.</text>
</comment>
<dbReference type="STRING" id="1219077.VAZ01S_050_00380"/>
<dbReference type="EMBL" id="BATL01000050">
    <property type="protein sequence ID" value="GAD76726.1"/>
    <property type="molecule type" value="Genomic_DNA"/>
</dbReference>
<evidence type="ECO:0000259" key="2">
    <source>
        <dbReference type="Pfam" id="PF20335"/>
    </source>
</evidence>
<evidence type="ECO:0000256" key="1">
    <source>
        <dbReference type="SAM" id="Phobius"/>
    </source>
</evidence>
<keyword evidence="1" id="KW-0812">Transmembrane</keyword>
<evidence type="ECO:0000313" key="3">
    <source>
        <dbReference type="EMBL" id="GAD76726.1"/>
    </source>
</evidence>
<keyword evidence="4" id="KW-1185">Reference proteome</keyword>
<accession>U3A9X3</accession>
<dbReference type="Pfam" id="PF20335">
    <property type="entry name" value="DUF6630"/>
    <property type="match status" value="1"/>
</dbReference>
<evidence type="ECO:0000313" key="4">
    <source>
        <dbReference type="Proteomes" id="UP000016567"/>
    </source>
</evidence>